<keyword evidence="2" id="KW-0812">Transmembrane</keyword>
<feature type="compositionally biased region" description="Basic and acidic residues" evidence="1">
    <location>
        <begin position="35"/>
        <end position="44"/>
    </location>
</feature>
<feature type="compositionally biased region" description="Low complexity" evidence="1">
    <location>
        <begin position="341"/>
        <end position="363"/>
    </location>
</feature>
<feature type="transmembrane region" description="Helical" evidence="2">
    <location>
        <begin position="87"/>
        <end position="106"/>
    </location>
</feature>
<evidence type="ECO:0000256" key="1">
    <source>
        <dbReference type="SAM" id="MobiDB-lite"/>
    </source>
</evidence>
<feature type="compositionally biased region" description="Basic and acidic residues" evidence="1">
    <location>
        <begin position="256"/>
        <end position="269"/>
    </location>
</feature>
<feature type="region of interest" description="Disordered" evidence="1">
    <location>
        <begin position="238"/>
        <end position="378"/>
    </location>
</feature>
<dbReference type="AlphaFoldDB" id="A0AAN6PLP8"/>
<gene>
    <name evidence="3" type="ORF">C8A01DRAFT_45630</name>
</gene>
<protein>
    <submittedName>
        <fullName evidence="3">Uncharacterized protein</fullName>
    </submittedName>
</protein>
<name>A0AAN6PLP8_9PEZI</name>
<evidence type="ECO:0000256" key="2">
    <source>
        <dbReference type="SAM" id="Phobius"/>
    </source>
</evidence>
<feature type="compositionally biased region" description="Acidic residues" evidence="1">
    <location>
        <begin position="416"/>
        <end position="427"/>
    </location>
</feature>
<feature type="compositionally biased region" description="Low complexity" evidence="1">
    <location>
        <begin position="439"/>
        <end position="448"/>
    </location>
</feature>
<feature type="compositionally biased region" description="Polar residues" evidence="1">
    <location>
        <begin position="280"/>
        <end position="314"/>
    </location>
</feature>
<feature type="compositionally biased region" description="Polar residues" evidence="1">
    <location>
        <begin position="492"/>
        <end position="513"/>
    </location>
</feature>
<feature type="region of interest" description="Disordered" evidence="1">
    <location>
        <begin position="559"/>
        <end position="599"/>
    </location>
</feature>
<feature type="transmembrane region" description="Helical" evidence="2">
    <location>
        <begin position="112"/>
        <end position="133"/>
    </location>
</feature>
<dbReference type="Proteomes" id="UP001303115">
    <property type="component" value="Unassembled WGS sequence"/>
</dbReference>
<keyword evidence="4" id="KW-1185">Reference proteome</keyword>
<proteinExistence type="predicted"/>
<comment type="caution">
    <text evidence="3">The sequence shown here is derived from an EMBL/GenBank/DDBJ whole genome shotgun (WGS) entry which is preliminary data.</text>
</comment>
<keyword evidence="2" id="KW-1133">Transmembrane helix</keyword>
<dbReference type="EMBL" id="MU854362">
    <property type="protein sequence ID" value="KAK4041191.1"/>
    <property type="molecule type" value="Genomic_DNA"/>
</dbReference>
<reference evidence="4" key="1">
    <citation type="journal article" date="2023" name="Mol. Phylogenet. Evol.">
        <title>Genome-scale phylogeny and comparative genomics of the fungal order Sordariales.</title>
        <authorList>
            <person name="Hensen N."/>
            <person name="Bonometti L."/>
            <person name="Westerberg I."/>
            <person name="Brannstrom I.O."/>
            <person name="Guillou S."/>
            <person name="Cros-Aarteil S."/>
            <person name="Calhoun S."/>
            <person name="Haridas S."/>
            <person name="Kuo A."/>
            <person name="Mondo S."/>
            <person name="Pangilinan J."/>
            <person name="Riley R."/>
            <person name="LaButti K."/>
            <person name="Andreopoulos B."/>
            <person name="Lipzen A."/>
            <person name="Chen C."/>
            <person name="Yan M."/>
            <person name="Daum C."/>
            <person name="Ng V."/>
            <person name="Clum A."/>
            <person name="Steindorff A."/>
            <person name="Ohm R.A."/>
            <person name="Martin F."/>
            <person name="Silar P."/>
            <person name="Natvig D.O."/>
            <person name="Lalanne C."/>
            <person name="Gautier V."/>
            <person name="Ament-Velasquez S.L."/>
            <person name="Kruys A."/>
            <person name="Hutchinson M.I."/>
            <person name="Powell A.J."/>
            <person name="Barry K."/>
            <person name="Miller A.N."/>
            <person name="Grigoriev I.V."/>
            <person name="Debuchy R."/>
            <person name="Gladieux P."/>
            <person name="Hiltunen Thoren M."/>
            <person name="Johannesson H."/>
        </authorList>
    </citation>
    <scope>NUCLEOTIDE SEQUENCE [LARGE SCALE GENOMIC DNA]</scope>
    <source>
        <strain evidence="4">CBS 284.82</strain>
    </source>
</reference>
<sequence>MGASEAPFMYQAVSRDDERFPAQTFDPKAVTRASYEPKKPKPKPDGPLVSFNRHPDAHMVPNGRRSKYRPMGYRTKAWIKGMRVVQIGLRVIQLIAAGGLITVMSVAGLMGWVIGVTLGFVILHCGYSVFHHFRPAGARTPGSSAMYQLFSGVSDLCVLPLYAYGAILARNKGEEWKTATDIDPDTTKYMVPSVYYGLIGAGGLHLLSLAISLWLGLMFRRIANMPPDMNPLEANLTSRVTHKRNKSSVTTTSTYSDEKRESQLYDDSSRPPSIPFMHTRQGSETSFTSRDSRLNLPSRQYQVPASNRSSVTSQDLKRMSAPPPPLHRASYMEIPLGETGTTPSRPTSMHSSRPSSGSVPSYRAEPVSPAQTLAQPRSAKFTETWYASESLISRTQQRNRAPTSKPNQAAYASLDASDDDNDNDSGSENDTYYTPARGNTTTTTNDENTPPHHPNPLRSNPTTSDNTTTTPAKSTTAPPRRPRTPFSRLRNSVLSTISPNEQDITDQSQTQTLKVGGGGGGQFEPRNRLSSIQPDSAFFYSKPYGELKAATPPIMVGTESRERDSRVVSSGNDYDLGSGTMMGRRNVSGKVAEEGRAGQRWSRYGVLNE</sequence>
<feature type="transmembrane region" description="Helical" evidence="2">
    <location>
        <begin position="194"/>
        <end position="219"/>
    </location>
</feature>
<feature type="region of interest" description="Disordered" evidence="1">
    <location>
        <begin position="393"/>
        <end position="528"/>
    </location>
</feature>
<feature type="compositionally biased region" description="Polar residues" evidence="1">
    <location>
        <begin position="393"/>
        <end position="407"/>
    </location>
</feature>
<evidence type="ECO:0000313" key="3">
    <source>
        <dbReference type="EMBL" id="KAK4041191.1"/>
    </source>
</evidence>
<organism evidence="3 4">
    <name type="scientific">Parachaetomium inaequale</name>
    <dbReference type="NCBI Taxonomy" id="2588326"/>
    <lineage>
        <taxon>Eukaryota</taxon>
        <taxon>Fungi</taxon>
        <taxon>Dikarya</taxon>
        <taxon>Ascomycota</taxon>
        <taxon>Pezizomycotina</taxon>
        <taxon>Sordariomycetes</taxon>
        <taxon>Sordariomycetidae</taxon>
        <taxon>Sordariales</taxon>
        <taxon>Chaetomiaceae</taxon>
        <taxon>Parachaetomium</taxon>
    </lineage>
</organism>
<evidence type="ECO:0000313" key="4">
    <source>
        <dbReference type="Proteomes" id="UP001303115"/>
    </source>
</evidence>
<feature type="region of interest" description="Disordered" evidence="1">
    <location>
        <begin position="21"/>
        <end position="65"/>
    </location>
</feature>
<feature type="compositionally biased region" description="Low complexity" evidence="1">
    <location>
        <begin position="456"/>
        <end position="490"/>
    </location>
</feature>
<keyword evidence="2" id="KW-0472">Membrane</keyword>
<accession>A0AAN6PLP8</accession>